<evidence type="ECO:0000256" key="1">
    <source>
        <dbReference type="SAM" id="Coils"/>
    </source>
</evidence>
<evidence type="ECO:0000313" key="3">
    <source>
        <dbReference type="Proteomes" id="UP001454036"/>
    </source>
</evidence>
<feature type="coiled-coil region" evidence="1">
    <location>
        <begin position="158"/>
        <end position="185"/>
    </location>
</feature>
<dbReference type="Proteomes" id="UP001454036">
    <property type="component" value="Unassembled WGS sequence"/>
</dbReference>
<evidence type="ECO:0000313" key="2">
    <source>
        <dbReference type="EMBL" id="GAA0186872.1"/>
    </source>
</evidence>
<proteinExistence type="predicted"/>
<dbReference type="PANTHER" id="PTHR48475">
    <property type="entry name" value="RIBONUCLEASE H"/>
    <property type="match status" value="1"/>
</dbReference>
<keyword evidence="1" id="KW-0175">Coiled coil</keyword>
<sequence length="214" mass="23724">MTCDRGCPTTLSGFLGVSTKQRSHSGRRKGVAADLLSENLKPYFEAHPMEEITTEEPESITMVDAAEQRVWVLYVDGACNPGGLGGGILLPSPQGHKIARKGQLGHRSPTVLWFFLTTPNPIIRETPFSLVYGSDALLPVEIRLETAWVSYYYDLANVQGLRLNLDLLEEKRAAAVEKIVRYKSKVAARVMAQPGLHALRTKSPTRNCLPRTFF</sequence>
<keyword evidence="3" id="KW-1185">Reference proteome</keyword>
<accession>A0AAV3S2D7</accession>
<organism evidence="2 3">
    <name type="scientific">Lithospermum erythrorhizon</name>
    <name type="common">Purple gromwell</name>
    <name type="synonym">Lithospermum officinale var. erythrorhizon</name>
    <dbReference type="NCBI Taxonomy" id="34254"/>
    <lineage>
        <taxon>Eukaryota</taxon>
        <taxon>Viridiplantae</taxon>
        <taxon>Streptophyta</taxon>
        <taxon>Embryophyta</taxon>
        <taxon>Tracheophyta</taxon>
        <taxon>Spermatophyta</taxon>
        <taxon>Magnoliopsida</taxon>
        <taxon>eudicotyledons</taxon>
        <taxon>Gunneridae</taxon>
        <taxon>Pentapetalae</taxon>
        <taxon>asterids</taxon>
        <taxon>lamiids</taxon>
        <taxon>Boraginales</taxon>
        <taxon>Boraginaceae</taxon>
        <taxon>Boraginoideae</taxon>
        <taxon>Lithospermeae</taxon>
        <taxon>Lithospermum</taxon>
    </lineage>
</organism>
<dbReference type="PANTHER" id="PTHR48475:SF2">
    <property type="entry name" value="RIBONUCLEASE H"/>
    <property type="match status" value="1"/>
</dbReference>
<name>A0AAV3S2D7_LITER</name>
<reference evidence="2 3" key="1">
    <citation type="submission" date="2024-01" db="EMBL/GenBank/DDBJ databases">
        <title>The complete chloroplast genome sequence of Lithospermum erythrorhizon: insights into the phylogenetic relationship among Boraginaceae species and the maternal lineages of purple gromwells.</title>
        <authorList>
            <person name="Okada T."/>
            <person name="Watanabe K."/>
        </authorList>
    </citation>
    <scope>NUCLEOTIDE SEQUENCE [LARGE SCALE GENOMIC DNA]</scope>
</reference>
<protein>
    <submittedName>
        <fullName evidence="2">Uncharacterized protein</fullName>
    </submittedName>
</protein>
<dbReference type="EMBL" id="BAABME010014125">
    <property type="protein sequence ID" value="GAA0186872.1"/>
    <property type="molecule type" value="Genomic_DNA"/>
</dbReference>
<gene>
    <name evidence="2" type="ORF">LIER_34160</name>
</gene>
<dbReference type="AlphaFoldDB" id="A0AAV3S2D7"/>
<comment type="caution">
    <text evidence="2">The sequence shown here is derived from an EMBL/GenBank/DDBJ whole genome shotgun (WGS) entry which is preliminary data.</text>
</comment>